<name>A0A0S7BR46_9CHLR</name>
<evidence type="ECO:0000313" key="2">
    <source>
        <dbReference type="Proteomes" id="UP000053370"/>
    </source>
</evidence>
<dbReference type="OrthoDB" id="4828421at2"/>
<dbReference type="AlphaFoldDB" id="A0A0S7BR46"/>
<evidence type="ECO:0000313" key="1">
    <source>
        <dbReference type="EMBL" id="GAP40955.1"/>
    </source>
</evidence>
<dbReference type="STRING" id="1678840.ATC1_13937"/>
<protein>
    <submittedName>
        <fullName evidence="1">Uncharacterized protein</fullName>
    </submittedName>
</protein>
<accession>A0A0S7BR46</accession>
<keyword evidence="2" id="KW-1185">Reference proteome</keyword>
<dbReference type="EMBL" id="DF968181">
    <property type="protein sequence ID" value="GAP40955.1"/>
    <property type="molecule type" value="Genomic_DNA"/>
</dbReference>
<sequence>MDPWTKQASQEDSQDMAGCGYEIRIRDHLDLYWTAYFHGWSICNLENGEVLLTIPRIDQAGLHGVLNRIQDLNLTLISVRQIKEKV</sequence>
<gene>
    <name evidence="1" type="ORF">ATC1_13937</name>
</gene>
<dbReference type="Proteomes" id="UP000053370">
    <property type="component" value="Unassembled WGS sequence"/>
</dbReference>
<reference evidence="1" key="1">
    <citation type="journal article" date="2015" name="Genome Announc.">
        <title>Draft Genome Sequence of Anaerolineae Strain TC1, a Novel Isolate from a Methanogenic Wastewater Treatment System.</title>
        <authorList>
            <person name="Matsuura N."/>
            <person name="Tourlousse D.M."/>
            <person name="Sun L."/>
            <person name="Toyonaga M."/>
            <person name="Kuroda K."/>
            <person name="Ohashi A."/>
            <person name="Cruz R."/>
            <person name="Yamaguchi T."/>
            <person name="Sekiguchi Y."/>
        </authorList>
    </citation>
    <scope>NUCLEOTIDE SEQUENCE [LARGE SCALE GENOMIC DNA]</scope>
    <source>
        <strain evidence="1">TC1</strain>
    </source>
</reference>
<organism evidence="1">
    <name type="scientific">Flexilinea flocculi</name>
    <dbReference type="NCBI Taxonomy" id="1678840"/>
    <lineage>
        <taxon>Bacteria</taxon>
        <taxon>Bacillati</taxon>
        <taxon>Chloroflexota</taxon>
        <taxon>Anaerolineae</taxon>
        <taxon>Anaerolineales</taxon>
        <taxon>Anaerolineaceae</taxon>
        <taxon>Flexilinea</taxon>
    </lineage>
</organism>
<proteinExistence type="predicted"/>
<dbReference type="RefSeq" id="WP_062281201.1">
    <property type="nucleotide sequence ID" value="NZ_DF968181.1"/>
</dbReference>